<name>A0A506Y098_9MICO</name>
<comment type="pathway">
    <text evidence="1">Antibiotic biosynthesis.</text>
</comment>
<reference evidence="5 6" key="1">
    <citation type="submission" date="2019-06" db="EMBL/GenBank/DDBJ databases">
        <authorList>
            <person name="Li F."/>
        </authorList>
    </citation>
    <scope>NUCLEOTIDE SEQUENCE [LARGE SCALE GENOMIC DNA]</scope>
    <source>
        <strain evidence="5 6">10F1D-1</strain>
    </source>
</reference>
<accession>A0A506Y098</accession>
<evidence type="ECO:0000259" key="4">
    <source>
        <dbReference type="PROSITE" id="PS51471"/>
    </source>
</evidence>
<dbReference type="Proteomes" id="UP000316252">
    <property type="component" value="Unassembled WGS sequence"/>
</dbReference>
<dbReference type="EMBL" id="VHQG01000002">
    <property type="protein sequence ID" value="TPW75926.1"/>
    <property type="molecule type" value="Genomic_DNA"/>
</dbReference>
<dbReference type="GO" id="GO:0046872">
    <property type="term" value="F:metal ion binding"/>
    <property type="evidence" value="ECO:0007669"/>
    <property type="project" value="UniProtKB-KW"/>
</dbReference>
<organism evidence="5 6">
    <name type="scientific">Schumannella soli</name>
    <dbReference type="NCBI Taxonomy" id="2590779"/>
    <lineage>
        <taxon>Bacteria</taxon>
        <taxon>Bacillati</taxon>
        <taxon>Actinomycetota</taxon>
        <taxon>Actinomycetes</taxon>
        <taxon>Micrococcales</taxon>
        <taxon>Microbacteriaceae</taxon>
        <taxon>Schumannella</taxon>
    </lineage>
</organism>
<evidence type="ECO:0000256" key="3">
    <source>
        <dbReference type="RuleBase" id="RU003682"/>
    </source>
</evidence>
<dbReference type="InterPro" id="IPR027443">
    <property type="entry name" value="IPNS-like_sf"/>
</dbReference>
<dbReference type="InterPro" id="IPR044861">
    <property type="entry name" value="IPNS-like_FE2OG_OXY"/>
</dbReference>
<keyword evidence="3" id="KW-0408">Iron</keyword>
<dbReference type="GO" id="GO:0017000">
    <property type="term" value="P:antibiotic biosynthetic process"/>
    <property type="evidence" value="ECO:0007669"/>
    <property type="project" value="UniProtKB-KW"/>
</dbReference>
<dbReference type="SUPFAM" id="SSF51197">
    <property type="entry name" value="Clavaminate synthase-like"/>
    <property type="match status" value="1"/>
</dbReference>
<proteinExistence type="inferred from homology"/>
<dbReference type="Pfam" id="PF14226">
    <property type="entry name" value="DIOX_N"/>
    <property type="match status" value="1"/>
</dbReference>
<dbReference type="Pfam" id="PF03171">
    <property type="entry name" value="2OG-FeII_Oxy"/>
    <property type="match status" value="1"/>
</dbReference>
<keyword evidence="3" id="KW-0560">Oxidoreductase</keyword>
<evidence type="ECO:0000313" key="6">
    <source>
        <dbReference type="Proteomes" id="UP000316252"/>
    </source>
</evidence>
<keyword evidence="6" id="KW-1185">Reference proteome</keyword>
<evidence type="ECO:0000313" key="5">
    <source>
        <dbReference type="EMBL" id="TPW75926.1"/>
    </source>
</evidence>
<keyword evidence="3" id="KW-0479">Metal-binding</keyword>
<dbReference type="AlphaFoldDB" id="A0A506Y098"/>
<comment type="caution">
    <text evidence="5">The sequence shown here is derived from an EMBL/GenBank/DDBJ whole genome shotgun (WGS) entry which is preliminary data.</text>
</comment>
<comment type="similarity">
    <text evidence="3">Belongs to the iron/ascorbate-dependent oxidoreductase family.</text>
</comment>
<dbReference type="InterPro" id="IPR026992">
    <property type="entry name" value="DIOX_N"/>
</dbReference>
<gene>
    <name evidence="5" type="ORF">FJ657_08765</name>
</gene>
<dbReference type="GO" id="GO:0016491">
    <property type="term" value="F:oxidoreductase activity"/>
    <property type="evidence" value="ECO:0007669"/>
    <property type="project" value="UniProtKB-KW"/>
</dbReference>
<dbReference type="InterPro" id="IPR005123">
    <property type="entry name" value="Oxoglu/Fe-dep_dioxygenase_dom"/>
</dbReference>
<keyword evidence="2" id="KW-0045">Antibiotic biosynthesis</keyword>
<dbReference type="OrthoDB" id="21825at2"/>
<dbReference type="Gene3D" id="2.60.120.330">
    <property type="entry name" value="B-lactam Antibiotic, Isopenicillin N Synthase, Chain"/>
    <property type="match status" value="1"/>
</dbReference>
<evidence type="ECO:0000256" key="1">
    <source>
        <dbReference type="ARBA" id="ARBA00004792"/>
    </source>
</evidence>
<feature type="domain" description="Fe2OG dioxygenase" evidence="4">
    <location>
        <begin position="202"/>
        <end position="304"/>
    </location>
</feature>
<sequence length="371" mass="41119">MPGRPIGRGESSARRQVTRSPIGARTVHYEYVLESLPILDLSRLDAGAEQADAFRAELRQVTRDVGFFYLVGHGIEQQLIDDVLALSRRFFELPDEAKLEIENIHSAQFRGYTRVGKELTVGRVDWREQTDIGAERPVAEGDEDFWRLQGPNLWPTALPELRPVIERWIAELSDLSRRLLRTWAVALGAPEDSFDAAFGADDAYPLLKIVRYPGSPAGREGQGVGEHRDGGVLTLLLVEPGKEGLQVEHEGEWIDAPALPGAFVVNIGEMFELASEGYLRATLHRVFSPAEGTDRISVPFFFNPALDARMPQLTLPPELAAEVRGVTADPENSKILEVYGENVLRYRLRAHPNVAEVHHPDLVAARAAASA</sequence>
<protein>
    <submittedName>
        <fullName evidence="5">Isopenicillin N synthase family oxygenase</fullName>
    </submittedName>
</protein>
<dbReference type="PANTHER" id="PTHR47990">
    <property type="entry name" value="2-OXOGLUTARATE (2OG) AND FE(II)-DEPENDENT OXYGENASE SUPERFAMILY PROTEIN-RELATED"/>
    <property type="match status" value="1"/>
</dbReference>
<dbReference type="PRINTS" id="PR00682">
    <property type="entry name" value="IPNSYNTHASE"/>
</dbReference>
<dbReference type="InterPro" id="IPR050231">
    <property type="entry name" value="Iron_ascorbate_oxido_reductase"/>
</dbReference>
<dbReference type="PROSITE" id="PS51471">
    <property type="entry name" value="FE2OG_OXY"/>
    <property type="match status" value="1"/>
</dbReference>
<evidence type="ECO:0000256" key="2">
    <source>
        <dbReference type="ARBA" id="ARBA00023194"/>
    </source>
</evidence>